<comment type="caution">
    <text evidence="1">The sequence shown here is derived from an EMBL/GenBank/DDBJ whole genome shotgun (WGS) entry which is preliminary data.</text>
</comment>
<evidence type="ECO:0000313" key="2">
    <source>
        <dbReference type="Proteomes" id="UP000247409"/>
    </source>
</evidence>
<organism evidence="1 2">
    <name type="scientific">Gracilariopsis chorda</name>
    <dbReference type="NCBI Taxonomy" id="448386"/>
    <lineage>
        <taxon>Eukaryota</taxon>
        <taxon>Rhodophyta</taxon>
        <taxon>Florideophyceae</taxon>
        <taxon>Rhodymeniophycidae</taxon>
        <taxon>Gracilariales</taxon>
        <taxon>Gracilariaceae</taxon>
        <taxon>Gracilariopsis</taxon>
    </lineage>
</organism>
<evidence type="ECO:0000313" key="1">
    <source>
        <dbReference type="EMBL" id="PXF40058.1"/>
    </source>
</evidence>
<name>A0A2V3IDE5_9FLOR</name>
<dbReference type="EMBL" id="NBIV01000366">
    <property type="protein sequence ID" value="PXF40058.1"/>
    <property type="molecule type" value="Genomic_DNA"/>
</dbReference>
<reference evidence="1 2" key="1">
    <citation type="journal article" date="2018" name="Mol. Biol. Evol.">
        <title>Analysis of the draft genome of the red seaweed Gracilariopsis chorda provides insights into genome size evolution in Rhodophyta.</title>
        <authorList>
            <person name="Lee J."/>
            <person name="Yang E.C."/>
            <person name="Graf L."/>
            <person name="Yang J.H."/>
            <person name="Qiu H."/>
            <person name="Zel Zion U."/>
            <person name="Chan C.X."/>
            <person name="Stephens T.G."/>
            <person name="Weber A.P.M."/>
            <person name="Boo G.H."/>
            <person name="Boo S.M."/>
            <person name="Kim K.M."/>
            <person name="Shin Y."/>
            <person name="Jung M."/>
            <person name="Lee S.J."/>
            <person name="Yim H.S."/>
            <person name="Lee J.H."/>
            <person name="Bhattacharya D."/>
            <person name="Yoon H.S."/>
        </authorList>
    </citation>
    <scope>NUCLEOTIDE SEQUENCE [LARGE SCALE GENOMIC DNA]</scope>
    <source>
        <strain evidence="1 2">SKKU-2015</strain>
        <tissue evidence="1">Whole body</tissue>
    </source>
</reference>
<proteinExistence type="predicted"/>
<accession>A0A2V3IDE5</accession>
<dbReference type="Proteomes" id="UP000247409">
    <property type="component" value="Unassembled WGS sequence"/>
</dbReference>
<dbReference type="OrthoDB" id="10565821at2759"/>
<gene>
    <name evidence="1" type="ORF">BWQ96_10227</name>
</gene>
<sequence length="56" mass="6362">MFDAQAMHTTSAMEALTRTMKMLESAKTDEDRAVFENLLQQLKFNLATGSAMRTDY</sequence>
<keyword evidence="2" id="KW-1185">Reference proteome</keyword>
<protein>
    <submittedName>
        <fullName evidence="1">Uncharacterized protein</fullName>
    </submittedName>
</protein>
<dbReference type="AlphaFoldDB" id="A0A2V3IDE5"/>